<evidence type="ECO:0000313" key="2">
    <source>
        <dbReference type="Proteomes" id="UP001165186"/>
    </source>
</evidence>
<comment type="caution">
    <text evidence="1">The sequence shown here is derived from an EMBL/GenBank/DDBJ whole genome shotgun (WGS) entry which is preliminary data.</text>
</comment>
<dbReference type="Proteomes" id="UP001165186">
    <property type="component" value="Unassembled WGS sequence"/>
</dbReference>
<sequence>MPPALPLSSQPGPTALTTSFASTTASTTTSSTAPQTLATHTHRASPWTYIHLRLHTSPASASPPALDPLTARQHLTAALRRHLGAHGAAAAVDVLAVRGAEAWVRVPGEDGAGVVAAAGAWVGGEADGQERTTGWVVRGWGPWLGPLVLGEGERGGEGQGVFAWA</sequence>
<gene>
    <name evidence="1" type="primary">g12043</name>
    <name evidence="1" type="ORF">NpPPO83_00012043</name>
</gene>
<keyword evidence="2" id="KW-1185">Reference proteome</keyword>
<name>A0ACB5S2K0_9PEZI</name>
<evidence type="ECO:0000313" key="1">
    <source>
        <dbReference type="EMBL" id="GME26994.1"/>
    </source>
</evidence>
<proteinExistence type="predicted"/>
<dbReference type="EMBL" id="BSXG01000033">
    <property type="protein sequence ID" value="GME26994.1"/>
    <property type="molecule type" value="Genomic_DNA"/>
</dbReference>
<reference evidence="1" key="1">
    <citation type="submission" date="2024-09" db="EMBL/GenBank/DDBJ databases">
        <title>Draft Genome Sequences of Neofusicoccum parvum.</title>
        <authorList>
            <person name="Ashida A."/>
            <person name="Camagna M."/>
            <person name="Tanaka A."/>
            <person name="Takemoto D."/>
        </authorList>
    </citation>
    <scope>NUCLEOTIDE SEQUENCE</scope>
    <source>
        <strain evidence="1">PPO83</strain>
    </source>
</reference>
<accession>A0ACB5S2K0</accession>
<organism evidence="1 2">
    <name type="scientific">Neofusicoccum parvum</name>
    <dbReference type="NCBI Taxonomy" id="310453"/>
    <lineage>
        <taxon>Eukaryota</taxon>
        <taxon>Fungi</taxon>
        <taxon>Dikarya</taxon>
        <taxon>Ascomycota</taxon>
        <taxon>Pezizomycotina</taxon>
        <taxon>Dothideomycetes</taxon>
        <taxon>Dothideomycetes incertae sedis</taxon>
        <taxon>Botryosphaeriales</taxon>
        <taxon>Botryosphaeriaceae</taxon>
        <taxon>Neofusicoccum</taxon>
    </lineage>
</organism>
<protein>
    <submittedName>
        <fullName evidence="1">Uncharacterized protein LTHEOB_6043</fullName>
    </submittedName>
</protein>